<dbReference type="EMBL" id="MU117994">
    <property type="protein sequence ID" value="KAF9649706.1"/>
    <property type="molecule type" value="Genomic_DNA"/>
</dbReference>
<protein>
    <submittedName>
        <fullName evidence="1">Uncharacterized protein</fullName>
    </submittedName>
</protein>
<evidence type="ECO:0000313" key="1">
    <source>
        <dbReference type="EMBL" id="KAF9649706.1"/>
    </source>
</evidence>
<reference evidence="1" key="1">
    <citation type="submission" date="2019-10" db="EMBL/GenBank/DDBJ databases">
        <authorList>
            <consortium name="DOE Joint Genome Institute"/>
            <person name="Kuo A."/>
            <person name="Miyauchi S."/>
            <person name="Kiss E."/>
            <person name="Drula E."/>
            <person name="Kohler A."/>
            <person name="Sanchez-Garcia M."/>
            <person name="Andreopoulos B."/>
            <person name="Barry K.W."/>
            <person name="Bonito G."/>
            <person name="Buee M."/>
            <person name="Carver A."/>
            <person name="Chen C."/>
            <person name="Cichocki N."/>
            <person name="Clum A."/>
            <person name="Culley D."/>
            <person name="Crous P.W."/>
            <person name="Fauchery L."/>
            <person name="Girlanda M."/>
            <person name="Hayes R."/>
            <person name="Keri Z."/>
            <person name="Labutti K."/>
            <person name="Lipzen A."/>
            <person name="Lombard V."/>
            <person name="Magnuson J."/>
            <person name="Maillard F."/>
            <person name="Morin E."/>
            <person name="Murat C."/>
            <person name="Nolan M."/>
            <person name="Ohm R."/>
            <person name="Pangilinan J."/>
            <person name="Pereira M."/>
            <person name="Perotto S."/>
            <person name="Peter M."/>
            <person name="Riley R."/>
            <person name="Sitrit Y."/>
            <person name="Stielow B."/>
            <person name="Szollosi G."/>
            <person name="Zifcakova L."/>
            <person name="Stursova M."/>
            <person name="Spatafora J.W."/>
            <person name="Tedersoo L."/>
            <person name="Vaario L.-M."/>
            <person name="Yamada A."/>
            <person name="Yan M."/>
            <person name="Wang P."/>
            <person name="Xu J."/>
            <person name="Bruns T."/>
            <person name="Baldrian P."/>
            <person name="Vilgalys R."/>
            <person name="Henrissat B."/>
            <person name="Grigoriev I.V."/>
            <person name="Hibbett D."/>
            <person name="Nagy L.G."/>
            <person name="Martin F.M."/>
        </authorList>
    </citation>
    <scope>NUCLEOTIDE SEQUENCE</scope>
    <source>
        <strain evidence="1">P2</strain>
    </source>
</reference>
<reference evidence="1" key="2">
    <citation type="journal article" date="2020" name="Nat. Commun.">
        <title>Large-scale genome sequencing of mycorrhizal fungi provides insights into the early evolution of symbiotic traits.</title>
        <authorList>
            <person name="Miyauchi S."/>
            <person name="Kiss E."/>
            <person name="Kuo A."/>
            <person name="Drula E."/>
            <person name="Kohler A."/>
            <person name="Sanchez-Garcia M."/>
            <person name="Morin E."/>
            <person name="Andreopoulos B."/>
            <person name="Barry K.W."/>
            <person name="Bonito G."/>
            <person name="Buee M."/>
            <person name="Carver A."/>
            <person name="Chen C."/>
            <person name="Cichocki N."/>
            <person name="Clum A."/>
            <person name="Culley D."/>
            <person name="Crous P.W."/>
            <person name="Fauchery L."/>
            <person name="Girlanda M."/>
            <person name="Hayes R.D."/>
            <person name="Keri Z."/>
            <person name="LaButti K."/>
            <person name="Lipzen A."/>
            <person name="Lombard V."/>
            <person name="Magnuson J."/>
            <person name="Maillard F."/>
            <person name="Murat C."/>
            <person name="Nolan M."/>
            <person name="Ohm R.A."/>
            <person name="Pangilinan J."/>
            <person name="Pereira M.F."/>
            <person name="Perotto S."/>
            <person name="Peter M."/>
            <person name="Pfister S."/>
            <person name="Riley R."/>
            <person name="Sitrit Y."/>
            <person name="Stielow J.B."/>
            <person name="Szollosi G."/>
            <person name="Zifcakova L."/>
            <person name="Stursova M."/>
            <person name="Spatafora J.W."/>
            <person name="Tedersoo L."/>
            <person name="Vaario L.M."/>
            <person name="Yamada A."/>
            <person name="Yan M."/>
            <person name="Wang P."/>
            <person name="Xu J."/>
            <person name="Bruns T."/>
            <person name="Baldrian P."/>
            <person name="Vilgalys R."/>
            <person name="Dunand C."/>
            <person name="Henrissat B."/>
            <person name="Grigoriev I.V."/>
            <person name="Hibbett D."/>
            <person name="Nagy L.G."/>
            <person name="Martin F.M."/>
        </authorList>
    </citation>
    <scope>NUCLEOTIDE SEQUENCE</scope>
    <source>
        <strain evidence="1">P2</strain>
    </source>
</reference>
<accession>A0ACB6ZJW8</accession>
<dbReference type="Proteomes" id="UP000886501">
    <property type="component" value="Unassembled WGS sequence"/>
</dbReference>
<evidence type="ECO:0000313" key="2">
    <source>
        <dbReference type="Proteomes" id="UP000886501"/>
    </source>
</evidence>
<gene>
    <name evidence="1" type="ORF">BDM02DRAFT_1765631</name>
</gene>
<comment type="caution">
    <text evidence="1">The sequence shown here is derived from an EMBL/GenBank/DDBJ whole genome shotgun (WGS) entry which is preliminary data.</text>
</comment>
<sequence length="470" mass="50478">MLQRCNPLLLALLSLILCVPDTQQQQQLNLDALSTFSSASTLTLPSHNGDVAISVALCGNPDGSTPRVIFTNSSTRTPTDVNVGTQDVFEILIDEGVGSWVGSIGQGGRLAVTNTGQTKYEVGVSTNAGQPFHQYLGQDGSLFGDSTGNQAIFFSPPFESVGFTRPTYPNYTLPSVQMPFSVSQPSSTPQFALTLVETSSISGLLRRSSCALRATSSKGTVKNQMNWIRDAAEGWRSKWLVEGLTPGTNYSAFVFQDGTKVSGPLYFTTKSASFNCPLVDGLSYCPGVSWAVPLPAPPNPDTTYNASNLPTQITDSLQQYIANFTIALTTIACGRSIYSPIQTCADCQREYRRWVCAISLPRCGEPRGDETSLGRGPSLTTALASPTQQPRNQNFPRVKEGFVELLPCLETCQATDRACPNHVGFQCPLAKFNADKSYGVGFIDSRDGDKEGGLTGVSQDVYGNVWCNSG</sequence>
<keyword evidence="2" id="KW-1185">Reference proteome</keyword>
<name>A0ACB6ZJW8_THEGA</name>
<proteinExistence type="predicted"/>
<organism evidence="1 2">
    <name type="scientific">Thelephora ganbajun</name>
    <name type="common">Ganba fungus</name>
    <dbReference type="NCBI Taxonomy" id="370292"/>
    <lineage>
        <taxon>Eukaryota</taxon>
        <taxon>Fungi</taxon>
        <taxon>Dikarya</taxon>
        <taxon>Basidiomycota</taxon>
        <taxon>Agaricomycotina</taxon>
        <taxon>Agaricomycetes</taxon>
        <taxon>Thelephorales</taxon>
        <taxon>Thelephoraceae</taxon>
        <taxon>Thelephora</taxon>
    </lineage>
</organism>